<evidence type="ECO:0000313" key="2">
    <source>
        <dbReference type="Proteomes" id="UP000093985"/>
    </source>
</evidence>
<evidence type="ECO:0008006" key="3">
    <source>
        <dbReference type="Google" id="ProtNLM"/>
    </source>
</evidence>
<comment type="caution">
    <text evidence="1">The sequence shown here is derived from an EMBL/GenBank/DDBJ whole genome shotgun (WGS) entry which is preliminary data.</text>
</comment>
<dbReference type="RefSeq" id="WP_064856296.1">
    <property type="nucleotide sequence ID" value="NZ_LZIM01000085.1"/>
</dbReference>
<reference evidence="2" key="1">
    <citation type="submission" date="2016-06" db="EMBL/GenBank/DDBJ databases">
        <authorList>
            <person name="Sutton G."/>
            <person name="Brinkac L."/>
            <person name="Sanka R."/>
            <person name="Adams M."/>
            <person name="Lau E."/>
            <person name="Mehaffy C."/>
            <person name="Tameris M."/>
            <person name="Hatherill M."/>
            <person name="Hanekom W."/>
            <person name="Mahomed H."/>
            <person name="Mcshane H."/>
        </authorList>
    </citation>
    <scope>NUCLEOTIDE SEQUENCE [LARGE SCALE GENOMIC DNA]</scope>
    <source>
        <strain evidence="2">852014-51077_SCH5608930-a</strain>
    </source>
</reference>
<organism evidence="1 2">
    <name type="scientific">Mycolicibacter sinensis (strain JDM601)</name>
    <name type="common">Mycobacterium sinense</name>
    <dbReference type="NCBI Taxonomy" id="875328"/>
    <lineage>
        <taxon>Bacteria</taxon>
        <taxon>Bacillati</taxon>
        <taxon>Actinomycetota</taxon>
        <taxon>Actinomycetes</taxon>
        <taxon>Mycobacteriales</taxon>
        <taxon>Mycobacteriaceae</taxon>
        <taxon>Mycolicibacter</taxon>
    </lineage>
</organism>
<sequence>MFHGAVNEFVDHNTTTIPGLPNLFLLMGPNSPIGNSSLVPIAEIQADYVVAWLRRMRERGIVEIEPTASATNRFYDEVGDAMGGTVWVSGCDSWYLGPDGVSLLWPWPLEEFRRRLAQLDPADFIVRTAPSETAEPHPPR</sequence>
<dbReference type="InterPro" id="IPR051209">
    <property type="entry name" value="FAD-bind_Monooxygenase_sf"/>
</dbReference>
<proteinExistence type="predicted"/>
<dbReference type="Proteomes" id="UP000093985">
    <property type="component" value="Unassembled WGS sequence"/>
</dbReference>
<protein>
    <recommendedName>
        <fullName evidence="3">Monooxygenase</fullName>
    </recommendedName>
</protein>
<dbReference type="Gene3D" id="3.50.50.60">
    <property type="entry name" value="FAD/NAD(P)-binding domain"/>
    <property type="match status" value="1"/>
</dbReference>
<dbReference type="EMBL" id="LZIN01000079">
    <property type="protein sequence ID" value="OBG02500.1"/>
    <property type="molecule type" value="Genomic_DNA"/>
</dbReference>
<dbReference type="PANTHER" id="PTHR42877">
    <property type="entry name" value="L-ORNITHINE N(5)-MONOOXYGENASE-RELATED"/>
    <property type="match status" value="1"/>
</dbReference>
<dbReference type="PANTHER" id="PTHR42877:SF4">
    <property type="entry name" value="FAD_NAD(P)-BINDING DOMAIN-CONTAINING PROTEIN-RELATED"/>
    <property type="match status" value="1"/>
</dbReference>
<evidence type="ECO:0000313" key="1">
    <source>
        <dbReference type="EMBL" id="OBG02500.1"/>
    </source>
</evidence>
<name>A0A1A2EEI8_MYCSD</name>
<dbReference type="AlphaFoldDB" id="A0A1A2EEI8"/>
<gene>
    <name evidence="1" type="ORF">A5771_15015</name>
</gene>
<dbReference type="InterPro" id="IPR036188">
    <property type="entry name" value="FAD/NAD-bd_sf"/>
</dbReference>
<accession>A0A1A2EEI8</accession>